<reference evidence="5 6" key="1">
    <citation type="submission" date="2024-09" db="EMBL/GenBank/DDBJ databases">
        <title>Itraconazole resistance in Madurella fahalii resulting from another homologue of gene encoding cytochrome P450 14-alpha sterol demethylase (CYP51).</title>
        <authorList>
            <person name="Yoshioka I."/>
            <person name="Fahal A.H."/>
            <person name="Kaneko S."/>
            <person name="Yaguchi T."/>
        </authorList>
    </citation>
    <scope>NUCLEOTIDE SEQUENCE [LARGE SCALE GENOMIC DNA]</scope>
    <source>
        <strain evidence="5 6">IFM 68171</strain>
    </source>
</reference>
<gene>
    <name evidence="5" type="ORF">MFIFM68171_11193</name>
</gene>
<dbReference type="SUPFAM" id="SSF52540">
    <property type="entry name" value="P-loop containing nucleoside triphosphate hydrolases"/>
    <property type="match status" value="1"/>
</dbReference>
<dbReference type="CDD" id="cd18808">
    <property type="entry name" value="SF1_C_Upf1"/>
    <property type="match status" value="1"/>
</dbReference>
<dbReference type="PANTHER" id="PTHR10887">
    <property type="entry name" value="DNA2/NAM7 HELICASE FAMILY"/>
    <property type="match status" value="1"/>
</dbReference>
<dbReference type="GeneID" id="98181935"/>
<dbReference type="Gene3D" id="3.40.50.300">
    <property type="entry name" value="P-loop containing nucleotide triphosphate hydrolases"/>
    <property type="match status" value="2"/>
</dbReference>
<accession>A0ABQ0GTB2</accession>
<comment type="caution">
    <text evidence="5">The sequence shown here is derived from an EMBL/GenBank/DDBJ whole genome shotgun (WGS) entry which is preliminary data.</text>
</comment>
<dbReference type="InterPro" id="IPR041679">
    <property type="entry name" value="DNA2/NAM7-like_C"/>
</dbReference>
<sequence length="966" mass="106612">MYEGSLKTEVFIRQPKSRPVKIIDPTSGKERVGAVPETNSPDGSSPSSLGAAIQQAARAASIAVPPQVGSNKTVHEIEEKKNLEPQSIVARTAYPPGDDGLSKGFNVYAPPFVPEDLRKVNKEEPGTVYDTPPASNIDFAAYASVELIPSLLPPIPSPDHDRAAFLDAPILTPDNYEHFFRFHLEHEWRYQEKENESYSLYGHEGIVEFPRSQFFDVNDRTTVTIAVPGLREDTPYIEQEDIVELRHLWTDADGRLLRDQFPAGPSLPGCRPPAPWTDILYRARVSAVLRAQEKLILHVSGLGAVNPDIIGSPQPYQPFPKVHRHRFNVRFPVPVQKNRHMEDVLPLIQASLQQTSGVTYRTQNVMAGFGSRNTKSAYWTQSMLFPTEADCDVQANLQSGLSGLHFFDDRLNLEQRIAVENVCGQNYGVLPYLIKGPPGTGKTMTLIEIALQLVNNIPNVSHILMCAPSEQAADTLADRLRPSLSPQELFRLNRPSRGFAEVLESLLPYCYINGNGFGLPPLEQLMAYKIVVTSCRDAAMLMYARVSNPDLYAVEHGLQRRLHPSMPAPSQVRLHWSALLLDEAAQAIEPEVLAPLWVVSPPPQLSSLVFTPLVVMAGDEHQLNPRTSSPVTILQRSLFARLIARPVYANHPLARAFQAKALENGLNATASGSNNYYNNKPSGTSTPPLAITESSPMPLPILRPAFTTLIRNYRSHPAILAVPSSLFYHDTLRACAPRAETRRLAGWRGWRGRGWPVLFHDNGSADDLERDGGGWFNPGEAEVACGYAAALVASGRVRQDEVCVMSPFRAQVRHVRTLMRSGRFGGVGGLWAVNVGPTEAYQGLEHGVVILCTTRSRRAFVERDCELGWGVVRMRNKMNVALTRAKFGLIIIGRRELLVEEDDAWKEVVEFCERNGLVAGGAEGAESALEKKGHGDDGRETASTPVEGRVTRLEAMLLQEEAAGAK</sequence>
<evidence type="ECO:0000256" key="2">
    <source>
        <dbReference type="SAM" id="MobiDB-lite"/>
    </source>
</evidence>
<dbReference type="InterPro" id="IPR041677">
    <property type="entry name" value="DNA2/NAM7_AAA_11"/>
</dbReference>
<protein>
    <submittedName>
        <fullName evidence="5">Helicase MOV-10</fullName>
    </submittedName>
</protein>
<dbReference type="Proteomes" id="UP001628179">
    <property type="component" value="Unassembled WGS sequence"/>
</dbReference>
<dbReference type="InterPro" id="IPR027417">
    <property type="entry name" value="P-loop_NTPase"/>
</dbReference>
<organism evidence="5 6">
    <name type="scientific">Madurella fahalii</name>
    <dbReference type="NCBI Taxonomy" id="1157608"/>
    <lineage>
        <taxon>Eukaryota</taxon>
        <taxon>Fungi</taxon>
        <taxon>Dikarya</taxon>
        <taxon>Ascomycota</taxon>
        <taxon>Pezizomycotina</taxon>
        <taxon>Sordariomycetes</taxon>
        <taxon>Sordariomycetidae</taxon>
        <taxon>Sordariales</taxon>
        <taxon>Sordariales incertae sedis</taxon>
        <taxon>Madurella</taxon>
    </lineage>
</organism>
<evidence type="ECO:0000313" key="6">
    <source>
        <dbReference type="Proteomes" id="UP001628179"/>
    </source>
</evidence>
<evidence type="ECO:0000259" key="3">
    <source>
        <dbReference type="Pfam" id="PF13086"/>
    </source>
</evidence>
<dbReference type="Pfam" id="PF13087">
    <property type="entry name" value="AAA_12"/>
    <property type="match status" value="1"/>
</dbReference>
<keyword evidence="6" id="KW-1185">Reference proteome</keyword>
<feature type="region of interest" description="Disordered" evidence="2">
    <location>
        <begin position="923"/>
        <end position="948"/>
    </location>
</feature>
<feature type="compositionally biased region" description="Polar residues" evidence="2">
    <location>
        <begin position="37"/>
        <end position="48"/>
    </location>
</feature>
<feature type="domain" description="DNA2/NAM7 helicase helicase" evidence="3">
    <location>
        <begin position="411"/>
        <end position="482"/>
    </location>
</feature>
<keyword evidence="1 5" id="KW-0547">Nucleotide-binding</keyword>
<dbReference type="GO" id="GO:0004386">
    <property type="term" value="F:helicase activity"/>
    <property type="evidence" value="ECO:0007669"/>
    <property type="project" value="UniProtKB-KW"/>
</dbReference>
<keyword evidence="1 5" id="KW-0347">Helicase</keyword>
<proteinExistence type="predicted"/>
<dbReference type="InterPro" id="IPR047187">
    <property type="entry name" value="SF1_C_Upf1"/>
</dbReference>
<feature type="domain" description="DNA2/NAM7 helicase-like C-terminal" evidence="4">
    <location>
        <begin position="706"/>
        <end position="895"/>
    </location>
</feature>
<dbReference type="PANTHER" id="PTHR10887:SF322">
    <property type="entry name" value="HELICASE MOV-10"/>
    <property type="match status" value="1"/>
</dbReference>
<dbReference type="RefSeq" id="XP_070922713.1">
    <property type="nucleotide sequence ID" value="XM_071066612.1"/>
</dbReference>
<feature type="region of interest" description="Disordered" evidence="2">
    <location>
        <begin position="20"/>
        <end position="52"/>
    </location>
</feature>
<dbReference type="Pfam" id="PF13086">
    <property type="entry name" value="AAA_11"/>
    <property type="match status" value="1"/>
</dbReference>
<feature type="compositionally biased region" description="Basic and acidic residues" evidence="2">
    <location>
        <begin position="928"/>
        <end position="940"/>
    </location>
</feature>
<evidence type="ECO:0000256" key="1">
    <source>
        <dbReference type="ARBA" id="ARBA00022806"/>
    </source>
</evidence>
<evidence type="ECO:0000259" key="4">
    <source>
        <dbReference type="Pfam" id="PF13087"/>
    </source>
</evidence>
<dbReference type="InterPro" id="IPR045055">
    <property type="entry name" value="DNA2/NAM7-like"/>
</dbReference>
<dbReference type="EMBL" id="BAAFSV010000006">
    <property type="protein sequence ID" value="GAB1320983.1"/>
    <property type="molecule type" value="Genomic_DNA"/>
</dbReference>
<name>A0ABQ0GTB2_9PEZI</name>
<keyword evidence="1 5" id="KW-0378">Hydrolase</keyword>
<evidence type="ECO:0000313" key="5">
    <source>
        <dbReference type="EMBL" id="GAB1320983.1"/>
    </source>
</evidence>
<keyword evidence="1 5" id="KW-0067">ATP-binding</keyword>